<feature type="compositionally biased region" description="Basic and acidic residues" evidence="1">
    <location>
        <begin position="137"/>
        <end position="161"/>
    </location>
</feature>
<dbReference type="KEGG" id="lbc:LACBIDRAFT_314740"/>
<dbReference type="AlphaFoldDB" id="B0DZ49"/>
<keyword evidence="3" id="KW-1185">Reference proteome</keyword>
<dbReference type="Proteomes" id="UP000001194">
    <property type="component" value="Unassembled WGS sequence"/>
</dbReference>
<reference evidence="2 3" key="1">
    <citation type="journal article" date="2008" name="Nature">
        <title>The genome of Laccaria bicolor provides insights into mycorrhizal symbiosis.</title>
        <authorList>
            <person name="Martin F."/>
            <person name="Aerts A."/>
            <person name="Ahren D."/>
            <person name="Brun A."/>
            <person name="Danchin E.G.J."/>
            <person name="Duchaussoy F."/>
            <person name="Gibon J."/>
            <person name="Kohler A."/>
            <person name="Lindquist E."/>
            <person name="Pereda V."/>
            <person name="Salamov A."/>
            <person name="Shapiro H.J."/>
            <person name="Wuyts J."/>
            <person name="Blaudez D."/>
            <person name="Buee M."/>
            <person name="Brokstein P."/>
            <person name="Canbaeck B."/>
            <person name="Cohen D."/>
            <person name="Courty P.E."/>
            <person name="Coutinho P.M."/>
            <person name="Delaruelle C."/>
            <person name="Detter J.C."/>
            <person name="Deveau A."/>
            <person name="DiFazio S."/>
            <person name="Duplessis S."/>
            <person name="Fraissinet-Tachet L."/>
            <person name="Lucic E."/>
            <person name="Frey-Klett P."/>
            <person name="Fourrey C."/>
            <person name="Feussner I."/>
            <person name="Gay G."/>
            <person name="Grimwood J."/>
            <person name="Hoegger P.J."/>
            <person name="Jain P."/>
            <person name="Kilaru S."/>
            <person name="Labbe J."/>
            <person name="Lin Y.C."/>
            <person name="Legue V."/>
            <person name="Le Tacon F."/>
            <person name="Marmeisse R."/>
            <person name="Melayah D."/>
            <person name="Montanini B."/>
            <person name="Muratet M."/>
            <person name="Nehls U."/>
            <person name="Niculita-Hirzel H."/>
            <person name="Oudot-Le Secq M.P."/>
            <person name="Peter M."/>
            <person name="Quesneville H."/>
            <person name="Rajashekar B."/>
            <person name="Reich M."/>
            <person name="Rouhier N."/>
            <person name="Schmutz J."/>
            <person name="Yin T."/>
            <person name="Chalot M."/>
            <person name="Henrissat B."/>
            <person name="Kuees U."/>
            <person name="Lucas S."/>
            <person name="Van de Peer Y."/>
            <person name="Podila G.K."/>
            <person name="Polle A."/>
            <person name="Pukkila P.J."/>
            <person name="Richardson P.M."/>
            <person name="Rouze P."/>
            <person name="Sanders I.R."/>
            <person name="Stajich J.E."/>
            <person name="Tunlid A."/>
            <person name="Tuskan G."/>
            <person name="Grigoriev I.V."/>
        </authorList>
    </citation>
    <scope>NUCLEOTIDE SEQUENCE [LARGE SCALE GENOMIC DNA]</scope>
    <source>
        <strain evidence="3">S238N-H82 / ATCC MYA-4686</strain>
    </source>
</reference>
<dbReference type="PROSITE" id="PS51257">
    <property type="entry name" value="PROKAR_LIPOPROTEIN"/>
    <property type="match status" value="1"/>
</dbReference>
<organism evidence="3">
    <name type="scientific">Laccaria bicolor (strain S238N-H82 / ATCC MYA-4686)</name>
    <name type="common">Bicoloured deceiver</name>
    <name type="synonym">Laccaria laccata var. bicolor</name>
    <dbReference type="NCBI Taxonomy" id="486041"/>
    <lineage>
        <taxon>Eukaryota</taxon>
        <taxon>Fungi</taxon>
        <taxon>Dikarya</taxon>
        <taxon>Basidiomycota</taxon>
        <taxon>Agaricomycotina</taxon>
        <taxon>Agaricomycetes</taxon>
        <taxon>Agaricomycetidae</taxon>
        <taxon>Agaricales</taxon>
        <taxon>Agaricineae</taxon>
        <taxon>Hydnangiaceae</taxon>
        <taxon>Laccaria</taxon>
    </lineage>
</organism>
<evidence type="ECO:0000313" key="3">
    <source>
        <dbReference type="Proteomes" id="UP000001194"/>
    </source>
</evidence>
<gene>
    <name evidence="2" type="ORF">LACBIDRAFT_314740</name>
</gene>
<accession>B0DZ49</accession>
<protein>
    <submittedName>
        <fullName evidence="2">Predicted protein</fullName>
    </submittedName>
</protein>
<dbReference type="RefSeq" id="XP_001889230.1">
    <property type="nucleotide sequence ID" value="XM_001889195.1"/>
</dbReference>
<dbReference type="EMBL" id="DS547153">
    <property type="protein sequence ID" value="EDR00173.1"/>
    <property type="molecule type" value="Genomic_DNA"/>
</dbReference>
<dbReference type="GeneID" id="6084852"/>
<dbReference type="HOGENOM" id="CLU_1578776_0_0_1"/>
<sequence length="177" mass="20149">MVRVTLPFLKHHYQKLVHSPVPTPAAIGCPELRDDAVFWFAQLRSQHSAALPTARRNDNNPTQGIPVVHRCLVVLPGFDTSIGRTWDLRSYSFHRPDNRVMHNRLDPRGEARAAGNQDHPCDPLAAVDPCPPTGYELRPDLVRISEDDSRERDDKECEERRGWKRGGRAGMSLDRDR</sequence>
<evidence type="ECO:0000256" key="1">
    <source>
        <dbReference type="SAM" id="MobiDB-lite"/>
    </source>
</evidence>
<evidence type="ECO:0000313" key="2">
    <source>
        <dbReference type="EMBL" id="EDR00173.1"/>
    </source>
</evidence>
<dbReference type="OrthoDB" id="3111509at2759"/>
<dbReference type="InParanoid" id="B0DZ49"/>
<feature type="region of interest" description="Disordered" evidence="1">
    <location>
        <begin position="131"/>
        <end position="177"/>
    </location>
</feature>
<name>B0DZ49_LACBS</name>
<proteinExistence type="predicted"/>